<sequence length="170" mass="17564">MGYVEVGCRVLLVTVFALALWSKISGREPWTRFVRSVRDMTPWRSTAVPVAVAAGEAAVIVLVATPLRWAGVLGFALAAALLGCFTVATALVVRRGAAVPCRCFGGASETPMGWTHVIRDLVLTALAVLGLAASTSFGIADVGMALIAGVAGAALGLVITRTDDLASLLR</sequence>
<dbReference type="EMBL" id="JBHMEI010000078">
    <property type="protein sequence ID" value="MFB9208567.1"/>
    <property type="molecule type" value="Genomic_DNA"/>
</dbReference>
<evidence type="ECO:0000259" key="6">
    <source>
        <dbReference type="Pfam" id="PF07291"/>
    </source>
</evidence>
<comment type="subcellular location">
    <subcellularLocation>
        <location evidence="1">Membrane</location>
        <topology evidence="1">Multi-pass membrane protein</topology>
    </subcellularLocation>
</comment>
<gene>
    <name evidence="7" type="ORF">ACFFV7_45810</name>
</gene>
<keyword evidence="3 5" id="KW-1133">Transmembrane helix</keyword>
<evidence type="ECO:0000313" key="7">
    <source>
        <dbReference type="EMBL" id="MFB9208567.1"/>
    </source>
</evidence>
<feature type="domain" description="Methylamine utilisation protein MauE" evidence="6">
    <location>
        <begin position="3"/>
        <end position="132"/>
    </location>
</feature>
<feature type="transmembrane region" description="Helical" evidence="5">
    <location>
        <begin position="6"/>
        <end position="24"/>
    </location>
</feature>
<accession>A0ABV5IWC5</accession>
<evidence type="ECO:0000313" key="8">
    <source>
        <dbReference type="Proteomes" id="UP001589647"/>
    </source>
</evidence>
<protein>
    <submittedName>
        <fullName evidence="7">MauE/DoxX family redox-associated membrane protein</fullName>
    </submittedName>
</protein>
<keyword evidence="4 5" id="KW-0472">Membrane</keyword>
<dbReference type="Pfam" id="PF07291">
    <property type="entry name" value="MauE"/>
    <property type="match status" value="1"/>
</dbReference>
<feature type="transmembrane region" description="Helical" evidence="5">
    <location>
        <begin position="45"/>
        <end position="64"/>
    </location>
</feature>
<feature type="transmembrane region" description="Helical" evidence="5">
    <location>
        <begin position="70"/>
        <end position="93"/>
    </location>
</feature>
<dbReference type="InterPro" id="IPR009908">
    <property type="entry name" value="Methylamine_util_MauE"/>
</dbReference>
<feature type="transmembrane region" description="Helical" evidence="5">
    <location>
        <begin position="139"/>
        <end position="160"/>
    </location>
</feature>
<name>A0ABV5IWC5_9ACTN</name>
<organism evidence="7 8">
    <name type="scientific">Nonomuraea spiralis</name>
    <dbReference type="NCBI Taxonomy" id="46182"/>
    <lineage>
        <taxon>Bacteria</taxon>
        <taxon>Bacillati</taxon>
        <taxon>Actinomycetota</taxon>
        <taxon>Actinomycetes</taxon>
        <taxon>Streptosporangiales</taxon>
        <taxon>Streptosporangiaceae</taxon>
        <taxon>Nonomuraea</taxon>
    </lineage>
</organism>
<proteinExistence type="predicted"/>
<comment type="caution">
    <text evidence="7">The sequence shown here is derived from an EMBL/GenBank/DDBJ whole genome shotgun (WGS) entry which is preliminary data.</text>
</comment>
<evidence type="ECO:0000256" key="1">
    <source>
        <dbReference type="ARBA" id="ARBA00004141"/>
    </source>
</evidence>
<keyword evidence="8" id="KW-1185">Reference proteome</keyword>
<reference evidence="7 8" key="1">
    <citation type="submission" date="2024-09" db="EMBL/GenBank/DDBJ databases">
        <authorList>
            <person name="Sun Q."/>
            <person name="Mori K."/>
        </authorList>
    </citation>
    <scope>NUCLEOTIDE SEQUENCE [LARGE SCALE GENOMIC DNA]</scope>
    <source>
        <strain evidence="7 8">CCM 3426</strain>
    </source>
</reference>
<dbReference type="RefSeq" id="WP_189647612.1">
    <property type="nucleotide sequence ID" value="NZ_BMRC01000005.1"/>
</dbReference>
<dbReference type="Proteomes" id="UP001589647">
    <property type="component" value="Unassembled WGS sequence"/>
</dbReference>
<evidence type="ECO:0000256" key="4">
    <source>
        <dbReference type="ARBA" id="ARBA00023136"/>
    </source>
</evidence>
<keyword evidence="2 5" id="KW-0812">Transmembrane</keyword>
<evidence type="ECO:0000256" key="3">
    <source>
        <dbReference type="ARBA" id="ARBA00022989"/>
    </source>
</evidence>
<evidence type="ECO:0000256" key="5">
    <source>
        <dbReference type="SAM" id="Phobius"/>
    </source>
</evidence>
<evidence type="ECO:0000256" key="2">
    <source>
        <dbReference type="ARBA" id="ARBA00022692"/>
    </source>
</evidence>